<feature type="non-terminal residue" evidence="2">
    <location>
        <position position="1"/>
    </location>
</feature>
<organism evidence="2 3">
    <name type="scientific">Racocetra fulgida</name>
    <dbReference type="NCBI Taxonomy" id="60492"/>
    <lineage>
        <taxon>Eukaryota</taxon>
        <taxon>Fungi</taxon>
        <taxon>Fungi incertae sedis</taxon>
        <taxon>Mucoromycota</taxon>
        <taxon>Glomeromycotina</taxon>
        <taxon>Glomeromycetes</taxon>
        <taxon>Diversisporales</taxon>
        <taxon>Gigasporaceae</taxon>
        <taxon>Racocetra</taxon>
    </lineage>
</organism>
<dbReference type="EMBL" id="CAJVPZ010010714">
    <property type="protein sequence ID" value="CAG8622632.1"/>
    <property type="molecule type" value="Genomic_DNA"/>
</dbReference>
<name>A0A9N9D1L5_9GLOM</name>
<evidence type="ECO:0000313" key="3">
    <source>
        <dbReference type="Proteomes" id="UP000789396"/>
    </source>
</evidence>
<evidence type="ECO:0000256" key="1">
    <source>
        <dbReference type="SAM" id="MobiDB-lite"/>
    </source>
</evidence>
<evidence type="ECO:0000313" key="2">
    <source>
        <dbReference type="EMBL" id="CAG8622632.1"/>
    </source>
</evidence>
<dbReference type="OrthoDB" id="10433789at2759"/>
<accession>A0A9N9D1L5</accession>
<sequence>MENENITNIKTEYLKNRSEDQFFWKDSYYKTCKVCKEDRDQRKKKKPTTVPSSTTDL</sequence>
<comment type="caution">
    <text evidence="2">The sequence shown here is derived from an EMBL/GenBank/DDBJ whole genome shotgun (WGS) entry which is preliminary data.</text>
</comment>
<feature type="compositionally biased region" description="Low complexity" evidence="1">
    <location>
        <begin position="48"/>
        <end position="57"/>
    </location>
</feature>
<reference evidence="2" key="1">
    <citation type="submission" date="2021-06" db="EMBL/GenBank/DDBJ databases">
        <authorList>
            <person name="Kallberg Y."/>
            <person name="Tangrot J."/>
            <person name="Rosling A."/>
        </authorList>
    </citation>
    <scope>NUCLEOTIDE SEQUENCE</scope>
    <source>
        <strain evidence="2">IN212</strain>
    </source>
</reference>
<dbReference type="Proteomes" id="UP000789396">
    <property type="component" value="Unassembled WGS sequence"/>
</dbReference>
<dbReference type="AlphaFoldDB" id="A0A9N9D1L5"/>
<feature type="region of interest" description="Disordered" evidence="1">
    <location>
        <begin position="37"/>
        <end position="57"/>
    </location>
</feature>
<gene>
    <name evidence="2" type="ORF">RFULGI_LOCUS7419</name>
</gene>
<keyword evidence="3" id="KW-1185">Reference proteome</keyword>
<protein>
    <submittedName>
        <fullName evidence="2">9633_t:CDS:1</fullName>
    </submittedName>
</protein>
<proteinExistence type="predicted"/>